<dbReference type="InterPro" id="IPR027214">
    <property type="entry name" value="Cystatin"/>
</dbReference>
<protein>
    <recommendedName>
        <fullName evidence="4">Cystatin domain-containing protein</fullName>
    </recommendedName>
</protein>
<comment type="caution">
    <text evidence="2">The sequence shown here is derived from an EMBL/GenBank/DDBJ whole genome shotgun (WGS) entry which is preliminary data.</text>
</comment>
<keyword evidence="1" id="KW-0732">Signal</keyword>
<sequence length="147" mass="16503">MTTTMNTCSRRLLLLAVAAAAVVVSTSAVVPPPTADPDPYPCPWRTVPDPEDPFIQKLGKWAVQQLHVVMRFDKVVRAKLQGIGSCNTLTRDYYYELIIAAALRGPNEYDNDYHYRAVVYVTNFTQPQKVMSFQITAPYRPGPPQDD</sequence>
<reference evidence="2" key="2">
    <citation type="submission" date="2020-10" db="EMBL/GenBank/DDBJ databases">
        <authorList>
            <person name="Cooper E.A."/>
            <person name="Brenton Z.W."/>
            <person name="Flinn B.S."/>
            <person name="Jenkins J."/>
            <person name="Shu S."/>
            <person name="Flowers D."/>
            <person name="Luo F."/>
            <person name="Wang Y."/>
            <person name="Xia P."/>
            <person name="Barry K."/>
            <person name="Daum C."/>
            <person name="Lipzen A."/>
            <person name="Yoshinaga Y."/>
            <person name="Schmutz J."/>
            <person name="Saski C."/>
            <person name="Vermerris W."/>
            <person name="Kresovich S."/>
        </authorList>
    </citation>
    <scope>NUCLEOTIDE SEQUENCE</scope>
</reference>
<dbReference type="PROSITE" id="PS51318">
    <property type="entry name" value="TAT"/>
    <property type="match status" value="1"/>
</dbReference>
<proteinExistence type="predicted"/>
<dbReference type="PANTHER" id="PTHR47116">
    <property type="entry name" value="PHLOEM FILAMENT PROTEIN"/>
    <property type="match status" value="1"/>
</dbReference>
<evidence type="ECO:0000313" key="2">
    <source>
        <dbReference type="EMBL" id="KAG0520194.1"/>
    </source>
</evidence>
<evidence type="ECO:0000313" key="3">
    <source>
        <dbReference type="Proteomes" id="UP000807115"/>
    </source>
</evidence>
<feature type="chain" id="PRO_5037249082" description="Cystatin domain-containing protein" evidence="1">
    <location>
        <begin position="29"/>
        <end position="147"/>
    </location>
</feature>
<dbReference type="EMBL" id="CM027687">
    <property type="protein sequence ID" value="KAG0520194.1"/>
    <property type="molecule type" value="Genomic_DNA"/>
</dbReference>
<dbReference type="InterPro" id="IPR046350">
    <property type="entry name" value="Cystatin_sf"/>
</dbReference>
<dbReference type="Proteomes" id="UP000807115">
    <property type="component" value="Chromosome 8"/>
</dbReference>
<feature type="signal peptide" evidence="1">
    <location>
        <begin position="1"/>
        <end position="28"/>
    </location>
</feature>
<evidence type="ECO:0000256" key="1">
    <source>
        <dbReference type="SAM" id="SignalP"/>
    </source>
</evidence>
<reference evidence="2" key="1">
    <citation type="journal article" date="2019" name="BMC Genomics">
        <title>A new reference genome for Sorghum bicolor reveals high levels of sequence similarity between sweet and grain genotypes: implications for the genetics of sugar metabolism.</title>
        <authorList>
            <person name="Cooper E.A."/>
            <person name="Brenton Z.W."/>
            <person name="Flinn B.S."/>
            <person name="Jenkins J."/>
            <person name="Shu S."/>
            <person name="Flowers D."/>
            <person name="Luo F."/>
            <person name="Wang Y."/>
            <person name="Xia P."/>
            <person name="Barry K."/>
            <person name="Daum C."/>
            <person name="Lipzen A."/>
            <person name="Yoshinaga Y."/>
            <person name="Schmutz J."/>
            <person name="Saski C."/>
            <person name="Vermerris W."/>
            <person name="Kresovich S."/>
        </authorList>
    </citation>
    <scope>NUCLEOTIDE SEQUENCE</scope>
</reference>
<dbReference type="Gene3D" id="3.10.450.10">
    <property type="match status" value="1"/>
</dbReference>
<dbReference type="InterPro" id="IPR006311">
    <property type="entry name" value="TAT_signal"/>
</dbReference>
<dbReference type="GO" id="GO:0004869">
    <property type="term" value="F:cysteine-type endopeptidase inhibitor activity"/>
    <property type="evidence" value="ECO:0007669"/>
    <property type="project" value="InterPro"/>
</dbReference>
<organism evidence="2 3">
    <name type="scientific">Sorghum bicolor</name>
    <name type="common">Sorghum</name>
    <name type="synonym">Sorghum vulgare</name>
    <dbReference type="NCBI Taxonomy" id="4558"/>
    <lineage>
        <taxon>Eukaryota</taxon>
        <taxon>Viridiplantae</taxon>
        <taxon>Streptophyta</taxon>
        <taxon>Embryophyta</taxon>
        <taxon>Tracheophyta</taxon>
        <taxon>Spermatophyta</taxon>
        <taxon>Magnoliopsida</taxon>
        <taxon>Liliopsida</taxon>
        <taxon>Poales</taxon>
        <taxon>Poaceae</taxon>
        <taxon>PACMAD clade</taxon>
        <taxon>Panicoideae</taxon>
        <taxon>Andropogonodae</taxon>
        <taxon>Andropogoneae</taxon>
        <taxon>Sorghinae</taxon>
        <taxon>Sorghum</taxon>
    </lineage>
</organism>
<dbReference type="AlphaFoldDB" id="A0A921U6N8"/>
<gene>
    <name evidence="2" type="ORF">BDA96_08G052600</name>
</gene>
<evidence type="ECO:0008006" key="4">
    <source>
        <dbReference type="Google" id="ProtNLM"/>
    </source>
</evidence>
<accession>A0A921U6N8</accession>
<name>A0A921U6N8_SORBI</name>
<dbReference type="SUPFAM" id="SSF54403">
    <property type="entry name" value="Cystatin/monellin"/>
    <property type="match status" value="1"/>
</dbReference>